<dbReference type="EMBL" id="JACHMW010000001">
    <property type="protein sequence ID" value="MBB5849813.1"/>
    <property type="molecule type" value="Genomic_DNA"/>
</dbReference>
<feature type="region of interest" description="Disordered" evidence="1">
    <location>
        <begin position="254"/>
        <end position="274"/>
    </location>
</feature>
<dbReference type="AlphaFoldDB" id="A0A7W9JKW2"/>
<organism evidence="2 3">
    <name type="scientific">Micrococcus endophyticus</name>
    <dbReference type="NCBI Taxonomy" id="455343"/>
    <lineage>
        <taxon>Bacteria</taxon>
        <taxon>Bacillati</taxon>
        <taxon>Actinomycetota</taxon>
        <taxon>Actinomycetes</taxon>
        <taxon>Micrococcales</taxon>
        <taxon>Micrococcaceae</taxon>
        <taxon>Micrococcus</taxon>
    </lineage>
</organism>
<evidence type="ECO:0000313" key="3">
    <source>
        <dbReference type="Proteomes" id="UP000567246"/>
    </source>
</evidence>
<evidence type="ECO:0000256" key="1">
    <source>
        <dbReference type="SAM" id="MobiDB-lite"/>
    </source>
</evidence>
<sequence length="404" mass="41916">MSDGAAVVSRPGASARPSRRRRVLYYAHQHGSGHVRHAANLAATGAFDVTVVSAHPDAARMLPAGTPVLPLPSDVVPGHVQPERSPLHWTPVGPQIRDRFAALHDAARDVRPDVCVVDVSVEAALFLRLAGWPVLHRRMHGERTDPAHALVYAEADGLFAHYAEELEDPAWREAHAGRTAFLGVPDVTGRLGARATTTTATTTAAGGSAPRVAVIAGTGGGGVRAADLARVAAAVPEATWEVYGPVAGADELQAPGGAAGSRSSDADATTGTAPTAGVALPANVTLHGWVEAPASRAAEADVVVVSAGHNAAVDAARSGRPVVLAPEPRPFDEQHVFAREARRAAGVPWCAWEDPDADWAGAVRGALADPSAADRLAALLLVEPGEYRRRWETAVETALEATQG</sequence>
<dbReference type="SUPFAM" id="SSF53756">
    <property type="entry name" value="UDP-Glycosyltransferase/glycogen phosphorylase"/>
    <property type="match status" value="1"/>
</dbReference>
<dbReference type="RefSeq" id="WP_246416959.1">
    <property type="nucleotide sequence ID" value="NZ_BAABAG010000006.1"/>
</dbReference>
<comment type="caution">
    <text evidence="2">The sequence shown here is derived from an EMBL/GenBank/DDBJ whole genome shotgun (WGS) entry which is preliminary data.</text>
</comment>
<evidence type="ECO:0008006" key="4">
    <source>
        <dbReference type="Google" id="ProtNLM"/>
    </source>
</evidence>
<accession>A0A7W9JKW2</accession>
<dbReference type="Proteomes" id="UP000567246">
    <property type="component" value="Unassembled WGS sequence"/>
</dbReference>
<protein>
    <recommendedName>
        <fullName evidence="4">Glycosyl transferase</fullName>
    </recommendedName>
</protein>
<keyword evidence="3" id="KW-1185">Reference proteome</keyword>
<name>A0A7W9JKW2_9MICC</name>
<proteinExistence type="predicted"/>
<dbReference type="Gene3D" id="3.40.50.2000">
    <property type="entry name" value="Glycogen Phosphorylase B"/>
    <property type="match status" value="1"/>
</dbReference>
<evidence type="ECO:0000313" key="2">
    <source>
        <dbReference type="EMBL" id="MBB5849813.1"/>
    </source>
</evidence>
<gene>
    <name evidence="2" type="ORF">HDA33_002377</name>
</gene>
<reference evidence="2 3" key="1">
    <citation type="submission" date="2020-08" db="EMBL/GenBank/DDBJ databases">
        <title>Sequencing the genomes of 1000 actinobacteria strains.</title>
        <authorList>
            <person name="Klenk H.-P."/>
        </authorList>
    </citation>
    <scope>NUCLEOTIDE SEQUENCE [LARGE SCALE GENOMIC DNA]</scope>
    <source>
        <strain evidence="2 3">DSM 17945</strain>
    </source>
</reference>